<dbReference type="InterPro" id="IPR013760">
    <property type="entry name" value="Topo_IIA-like_dom_sf"/>
</dbReference>
<organism evidence="12 13">
    <name type="scientific">Thiomicrorhabdus immobilis</name>
    <dbReference type="NCBI Taxonomy" id="2791037"/>
    <lineage>
        <taxon>Bacteria</taxon>
        <taxon>Pseudomonadati</taxon>
        <taxon>Pseudomonadota</taxon>
        <taxon>Gammaproteobacteria</taxon>
        <taxon>Thiotrichales</taxon>
        <taxon>Piscirickettsiaceae</taxon>
        <taxon>Thiomicrorhabdus</taxon>
    </lineage>
</organism>
<evidence type="ECO:0000313" key="12">
    <source>
        <dbReference type="EMBL" id="BCN93345.1"/>
    </source>
</evidence>
<feature type="region of interest" description="Disordered" evidence="10">
    <location>
        <begin position="860"/>
        <end position="880"/>
    </location>
</feature>
<dbReference type="EC" id="5.6.2.2" evidence="8"/>
<comment type="catalytic activity">
    <reaction evidence="1 8 9">
        <text>ATP-dependent breakage, passage and rejoining of double-stranded DNA.</text>
        <dbReference type="EC" id="5.6.2.2"/>
    </reaction>
</comment>
<keyword evidence="6 8" id="KW-0238">DNA-binding</keyword>
<dbReference type="InterPro" id="IPR013757">
    <property type="entry name" value="Topo_IIA_A_a_sf"/>
</dbReference>
<evidence type="ECO:0000256" key="1">
    <source>
        <dbReference type="ARBA" id="ARBA00000185"/>
    </source>
</evidence>
<dbReference type="InterPro" id="IPR002205">
    <property type="entry name" value="Topo_IIA_dom_A"/>
</dbReference>
<accession>A0ABN6CZK4</accession>
<evidence type="ECO:0000256" key="4">
    <source>
        <dbReference type="ARBA" id="ARBA00022840"/>
    </source>
</evidence>
<sequence>MSEFAREIIPIALEDEMEQSYLSYAMSVIVGRALPDVRDGLKPVHRRVLYAMNELSNDFNKPYKKSARIVGDVIGKYHPHGDTAVYDTIVRMAQPFSLRYMLVDGQGNFGSVDGDSPAAMRYTEIRMSKIAHQLLADLEKETVNFSENYDGSESEPNVLPTRIPNLLVNGSSGIAVGMATNIPPHNLTETVNACLAFIDNPDIDIDGLMEHIPGPDFPTHGLINGTSGIREAYETGRGRVKIRSKTCVETDKSGKSQIIVNELPYQVNKAKLIERIAELVKEKKIEGITGLRDESDKDGMRIVIELRRGEVPEVIINNLYKQTSMQTVFGVNMVALIDGQPKLLNLKQVVEAFVKHRREVVTRRTIFDLRKAREKAHILEGLAVALNNIDEMIELIKASPSPAVAKERMLEKAWAIGSVVDLLENVEMKDVRPEDLPEGFGAEGAFYKLSPAQAQAILEMRLHRLTGLEQDKIIEEYKGLILKIAEFLEILRNPDRLTEVVKEELVEVVENFGDARRTEIDYSYQDLDAEDLIAVEDRIVTLSQDGYIKTQPLSDYRAQKRGGRGKSATAMKEEDEVGQLFVASTHDMLLCFSNKGKLYWQKTWQLPLASRGSRGKPIVNVLPLEANEHITSVLPVNEFDDRVVFMATRNSIVKRVALKDFSRPRANGIIAVDLLDDDELVGTALTDGEQEVMLFSNIGKAIRFKESDVRVMGRTARGVRGMKLAGDAKVISMQIAKPGTLILTATEHGFGKCTPVEDYSTINRGGQGVISIKTTDRNGPVVSAVSVNTDQEIVLITNKATLVRTRVAEISVVGRNTQGVKLINVGKGEQVVGLAVVDIEEDEEVQIDSVDENAVMDLPATEVVADDNSPAENSEDSTEE</sequence>
<dbReference type="EMBL" id="AP024202">
    <property type="protein sequence ID" value="BCN93345.1"/>
    <property type="molecule type" value="Genomic_DNA"/>
</dbReference>
<protein>
    <recommendedName>
        <fullName evidence="8">DNA gyrase subunit A</fullName>
        <ecNumber evidence="8">5.6.2.2</ecNumber>
    </recommendedName>
</protein>
<dbReference type="Proteomes" id="UP001054820">
    <property type="component" value="Chromosome"/>
</dbReference>
<dbReference type="Gene3D" id="3.30.1360.40">
    <property type="match status" value="1"/>
</dbReference>
<dbReference type="Gene3D" id="3.90.199.10">
    <property type="entry name" value="Topoisomerase II, domain 5"/>
    <property type="match status" value="1"/>
</dbReference>
<comment type="miscellaneous">
    <text evidence="8">Few gyrases are as efficient as E.coli at forming negative supercoils. Not all organisms have 2 type II topoisomerases; in organisms with a single type II topoisomerase this enzyme also has to decatenate newly replicated chromosomes.</text>
</comment>
<feature type="domain" description="Topo IIA-type catalytic" evidence="11">
    <location>
        <begin position="34"/>
        <end position="532"/>
    </location>
</feature>
<dbReference type="Gene3D" id="1.10.268.10">
    <property type="entry name" value="Topoisomerase, domain 3"/>
    <property type="match status" value="1"/>
</dbReference>
<dbReference type="PROSITE" id="PS52040">
    <property type="entry name" value="TOPO_IIA"/>
    <property type="match status" value="1"/>
</dbReference>
<name>A0ABN6CZK4_9GAMM</name>
<dbReference type="PANTHER" id="PTHR43493">
    <property type="entry name" value="DNA GYRASE/TOPOISOMERASE SUBUNIT A"/>
    <property type="match status" value="1"/>
</dbReference>
<dbReference type="InterPro" id="IPR035516">
    <property type="entry name" value="Gyrase/topoIV_suA_C"/>
</dbReference>
<evidence type="ECO:0000256" key="10">
    <source>
        <dbReference type="SAM" id="MobiDB-lite"/>
    </source>
</evidence>
<dbReference type="InterPro" id="IPR050220">
    <property type="entry name" value="Type_II_DNA_Topoisomerases"/>
</dbReference>
<evidence type="ECO:0000256" key="8">
    <source>
        <dbReference type="HAMAP-Rule" id="MF_01897"/>
    </source>
</evidence>
<dbReference type="Gene3D" id="2.120.10.90">
    <property type="entry name" value="DNA gyrase/topoisomerase IV, subunit A, C-terminal"/>
    <property type="match status" value="1"/>
</dbReference>
<evidence type="ECO:0000256" key="7">
    <source>
        <dbReference type="ARBA" id="ARBA00023235"/>
    </source>
</evidence>
<dbReference type="Pfam" id="PF00521">
    <property type="entry name" value="DNA_topoisoIV"/>
    <property type="match status" value="1"/>
</dbReference>
<dbReference type="PANTHER" id="PTHR43493:SF5">
    <property type="entry name" value="DNA GYRASE SUBUNIT A, CHLOROPLASTIC_MITOCHONDRIAL"/>
    <property type="match status" value="1"/>
</dbReference>
<dbReference type="CDD" id="cd00187">
    <property type="entry name" value="TOP4c"/>
    <property type="match status" value="1"/>
</dbReference>
<comment type="similarity">
    <text evidence="2 8">Belongs to the type II topoisomerase GyrA/ParC subunit family.</text>
</comment>
<keyword evidence="7 8" id="KW-0413">Isomerase</keyword>
<keyword evidence="4 8" id="KW-0067">ATP-binding</keyword>
<feature type="short sequence motif" description="GyrA-box" evidence="8">
    <location>
        <begin position="559"/>
        <end position="565"/>
    </location>
</feature>
<proteinExistence type="inferred from homology"/>
<reference evidence="12" key="1">
    <citation type="journal article" date="2022" name="Arch. Microbiol.">
        <title>Thiomicrorhabdus immobilis sp. nov., a mesophilic sulfur-oxidizing bacterium isolated from sediment of a brackish lake in northern Japan.</title>
        <authorList>
            <person name="Kojima H."/>
            <person name="Mochizuki J."/>
            <person name="Kanda M."/>
            <person name="Watanabe T."/>
            <person name="Fukui M."/>
        </authorList>
    </citation>
    <scope>NUCLEOTIDE SEQUENCE</scope>
    <source>
        <strain evidence="12">Am19</strain>
    </source>
</reference>
<dbReference type="InterPro" id="IPR013758">
    <property type="entry name" value="Topo_IIA_A/C_ab"/>
</dbReference>
<dbReference type="Pfam" id="PF03989">
    <property type="entry name" value="DNA_gyraseA_C"/>
    <property type="match status" value="6"/>
</dbReference>
<keyword evidence="5 8" id="KW-0799">Topoisomerase</keyword>
<dbReference type="NCBIfam" id="NF004044">
    <property type="entry name" value="PRK05561.1"/>
    <property type="match status" value="1"/>
</dbReference>
<feature type="active site" description="O-(5'-phospho-DNA)-tyrosine intermediate" evidence="8 9">
    <location>
        <position position="122"/>
    </location>
</feature>
<dbReference type="InterPro" id="IPR006691">
    <property type="entry name" value="GyrA/parC_rep"/>
</dbReference>
<evidence type="ECO:0000256" key="2">
    <source>
        <dbReference type="ARBA" id="ARBA00008263"/>
    </source>
</evidence>
<dbReference type="SUPFAM" id="SSF101904">
    <property type="entry name" value="GyrA/ParC C-terminal domain-like"/>
    <property type="match status" value="1"/>
</dbReference>
<dbReference type="NCBIfam" id="TIGR01063">
    <property type="entry name" value="gyrA"/>
    <property type="match status" value="1"/>
</dbReference>
<evidence type="ECO:0000256" key="6">
    <source>
        <dbReference type="ARBA" id="ARBA00023125"/>
    </source>
</evidence>
<keyword evidence="3 8" id="KW-0547">Nucleotide-binding</keyword>
<dbReference type="HAMAP" id="MF_01897">
    <property type="entry name" value="GyrA"/>
    <property type="match status" value="1"/>
</dbReference>
<evidence type="ECO:0000256" key="5">
    <source>
        <dbReference type="ARBA" id="ARBA00023029"/>
    </source>
</evidence>
<dbReference type="SUPFAM" id="SSF56719">
    <property type="entry name" value="Type II DNA topoisomerase"/>
    <property type="match status" value="1"/>
</dbReference>
<evidence type="ECO:0000313" key="13">
    <source>
        <dbReference type="Proteomes" id="UP001054820"/>
    </source>
</evidence>
<dbReference type="RefSeq" id="WP_237260414.1">
    <property type="nucleotide sequence ID" value="NZ_AP024202.1"/>
</dbReference>
<evidence type="ECO:0000256" key="9">
    <source>
        <dbReference type="PROSITE-ProRule" id="PRU01384"/>
    </source>
</evidence>
<keyword evidence="8" id="KW-0963">Cytoplasm</keyword>
<dbReference type="SMART" id="SM00434">
    <property type="entry name" value="TOP4c"/>
    <property type="match status" value="1"/>
</dbReference>
<dbReference type="NCBIfam" id="NF004043">
    <property type="entry name" value="PRK05560.1"/>
    <property type="match status" value="1"/>
</dbReference>
<gene>
    <name evidence="8 12" type="primary">gyrA</name>
    <name evidence="12" type="ORF">THMIRHAM_11300</name>
</gene>
<evidence type="ECO:0000259" key="11">
    <source>
        <dbReference type="PROSITE" id="PS52040"/>
    </source>
</evidence>
<evidence type="ECO:0000256" key="3">
    <source>
        <dbReference type="ARBA" id="ARBA00022741"/>
    </source>
</evidence>
<comment type="subunit">
    <text evidence="8">Heterotetramer, composed of two GyrA and two GyrB chains. In the heterotetramer, GyrA contains the active site tyrosine that forms a transient covalent intermediate with DNA, while GyrB binds cofactors and catalyzes ATP hydrolysis.</text>
</comment>
<comment type="subcellular location">
    <subcellularLocation>
        <location evidence="8">Cytoplasm</location>
    </subcellularLocation>
</comment>
<keyword evidence="13" id="KW-1185">Reference proteome</keyword>
<comment type="function">
    <text evidence="8">A type II topoisomerase that negatively supercoils closed circular double-stranded (ds) DNA in an ATP-dependent manner to modulate DNA topology and maintain chromosomes in an underwound state. Negative supercoiling favors strand separation, and DNA replication, transcription, recombination and repair, all of which involve strand separation. Also able to catalyze the interconversion of other topological isomers of dsDNA rings, including catenanes and knotted rings. Type II topoisomerases break and join 2 DNA strands simultaneously in an ATP-dependent manner.</text>
</comment>
<dbReference type="InterPro" id="IPR005743">
    <property type="entry name" value="GyrA"/>
</dbReference>